<dbReference type="InterPro" id="IPR029044">
    <property type="entry name" value="Nucleotide-diphossugar_trans"/>
</dbReference>
<dbReference type="Proteomes" id="UP001168552">
    <property type="component" value="Unassembled WGS sequence"/>
</dbReference>
<dbReference type="EC" id="2.4.-.-" evidence="5"/>
<dbReference type="PANTHER" id="PTHR43685:SF5">
    <property type="entry name" value="GLYCOSYLTRANSFERASE EPSE-RELATED"/>
    <property type="match status" value="1"/>
</dbReference>
<dbReference type="Pfam" id="PF00535">
    <property type="entry name" value="Glycos_transf_2"/>
    <property type="match status" value="1"/>
</dbReference>
<organism evidence="5 6">
    <name type="scientific">Shiella aurantiaca</name>
    <dbReference type="NCBI Taxonomy" id="3058365"/>
    <lineage>
        <taxon>Bacteria</taxon>
        <taxon>Pseudomonadati</taxon>
        <taxon>Bacteroidota</taxon>
        <taxon>Cytophagia</taxon>
        <taxon>Cytophagales</taxon>
        <taxon>Shiellaceae</taxon>
        <taxon>Shiella</taxon>
    </lineage>
</organism>
<keyword evidence="2 5" id="KW-0328">Glycosyltransferase</keyword>
<dbReference type="EMBL" id="JAUHJS010000002">
    <property type="protein sequence ID" value="MDN4164758.1"/>
    <property type="molecule type" value="Genomic_DNA"/>
</dbReference>
<evidence type="ECO:0000256" key="2">
    <source>
        <dbReference type="ARBA" id="ARBA00022676"/>
    </source>
</evidence>
<dbReference type="GO" id="GO:0016757">
    <property type="term" value="F:glycosyltransferase activity"/>
    <property type="evidence" value="ECO:0007669"/>
    <property type="project" value="UniProtKB-KW"/>
</dbReference>
<evidence type="ECO:0000256" key="3">
    <source>
        <dbReference type="ARBA" id="ARBA00022679"/>
    </source>
</evidence>
<proteinExistence type="inferred from homology"/>
<feature type="domain" description="Glycosyltransferase 2-like" evidence="4">
    <location>
        <begin position="6"/>
        <end position="166"/>
    </location>
</feature>
<comment type="caution">
    <text evidence="5">The sequence shown here is derived from an EMBL/GenBank/DDBJ whole genome shotgun (WGS) entry which is preliminary data.</text>
</comment>
<evidence type="ECO:0000313" key="5">
    <source>
        <dbReference type="EMBL" id="MDN4164758.1"/>
    </source>
</evidence>
<dbReference type="InterPro" id="IPR001173">
    <property type="entry name" value="Glyco_trans_2-like"/>
</dbReference>
<dbReference type="SUPFAM" id="SSF53448">
    <property type="entry name" value="Nucleotide-diphospho-sugar transferases"/>
    <property type="match status" value="1"/>
</dbReference>
<dbReference type="Gene3D" id="3.90.550.10">
    <property type="entry name" value="Spore Coat Polysaccharide Biosynthesis Protein SpsA, Chain A"/>
    <property type="match status" value="1"/>
</dbReference>
<gene>
    <name evidence="5" type="ORF">QWY31_04550</name>
</gene>
<dbReference type="InterPro" id="IPR050834">
    <property type="entry name" value="Glycosyltransf_2"/>
</dbReference>
<accession>A0ABT8F2T3</accession>
<sequence>MNNKVSILMPAYNASQYILVAVDSIVNQTYQNWELLICDDCSNDSTLELISKFTDTRIKIFQNAKNEGYLKTCNFLFKQASGQLITFQDADDWSNLFRIEKQVGEFVKDSALGICGTYAKYYNSDGTKATLEKKPMLTDEEIKREIINKSQFCGASIMIRDSVYQTVGGYRDWFDRIGNEDYDWSARIVENFKAINIPEFLYFVRQSEGSISRVVRSPRQLVSSQVVQQLINQRQGFGFDWLESGNDESLNKFELSLLEPFVKDPSLIYRKSADINWFNNNNKLYLFASMKAVNARPLVVLNWKYFMMSFYRYIVYKLFSNQK</sequence>
<evidence type="ECO:0000259" key="4">
    <source>
        <dbReference type="Pfam" id="PF00535"/>
    </source>
</evidence>
<dbReference type="RefSeq" id="WP_320003285.1">
    <property type="nucleotide sequence ID" value="NZ_JAUHJS010000002.1"/>
</dbReference>
<dbReference type="CDD" id="cd00761">
    <property type="entry name" value="Glyco_tranf_GTA_type"/>
    <property type="match status" value="1"/>
</dbReference>
<name>A0ABT8F2T3_9BACT</name>
<reference evidence="5" key="1">
    <citation type="submission" date="2023-06" db="EMBL/GenBank/DDBJ databases">
        <title>Cytophagales bacterium Strain LB-30, isolated from soil.</title>
        <authorList>
            <person name="Liu B."/>
        </authorList>
    </citation>
    <scope>NUCLEOTIDE SEQUENCE</scope>
    <source>
        <strain evidence="5">LB-30</strain>
    </source>
</reference>
<keyword evidence="3 5" id="KW-0808">Transferase</keyword>
<protein>
    <submittedName>
        <fullName evidence="5">Glycosyltransferase family 2 protein</fullName>
        <ecNumber evidence="5">2.4.-.-</ecNumber>
    </submittedName>
</protein>
<keyword evidence="6" id="KW-1185">Reference proteome</keyword>
<comment type="similarity">
    <text evidence="1">Belongs to the glycosyltransferase 2 family.</text>
</comment>
<evidence type="ECO:0000256" key="1">
    <source>
        <dbReference type="ARBA" id="ARBA00006739"/>
    </source>
</evidence>
<dbReference type="PANTHER" id="PTHR43685">
    <property type="entry name" value="GLYCOSYLTRANSFERASE"/>
    <property type="match status" value="1"/>
</dbReference>
<evidence type="ECO:0000313" key="6">
    <source>
        <dbReference type="Proteomes" id="UP001168552"/>
    </source>
</evidence>